<name>A0ACC1A0A1_9ROSI</name>
<dbReference type="EMBL" id="CM047909">
    <property type="protein sequence ID" value="KAJ0079649.1"/>
    <property type="molecule type" value="Genomic_DNA"/>
</dbReference>
<keyword evidence="2" id="KW-1185">Reference proteome</keyword>
<evidence type="ECO:0000313" key="2">
    <source>
        <dbReference type="Proteomes" id="UP001164250"/>
    </source>
</evidence>
<dbReference type="Proteomes" id="UP001164250">
    <property type="component" value="Chromosome 13"/>
</dbReference>
<evidence type="ECO:0000313" key="1">
    <source>
        <dbReference type="EMBL" id="KAJ0079649.1"/>
    </source>
</evidence>
<protein>
    <submittedName>
        <fullName evidence="1">Uncharacterized protein</fullName>
    </submittedName>
</protein>
<reference evidence="2" key="1">
    <citation type="journal article" date="2023" name="G3 (Bethesda)">
        <title>Genome assembly and association tests identify interacting loci associated with vigor, precocity, and sex in interspecific pistachio rootstocks.</title>
        <authorList>
            <person name="Palmer W."/>
            <person name="Jacygrad E."/>
            <person name="Sagayaradj S."/>
            <person name="Cavanaugh K."/>
            <person name="Han R."/>
            <person name="Bertier L."/>
            <person name="Beede B."/>
            <person name="Kafkas S."/>
            <person name="Golino D."/>
            <person name="Preece J."/>
            <person name="Michelmore R."/>
        </authorList>
    </citation>
    <scope>NUCLEOTIDE SEQUENCE [LARGE SCALE GENOMIC DNA]</scope>
</reference>
<accession>A0ACC1A0A1</accession>
<proteinExistence type="predicted"/>
<gene>
    <name evidence="1" type="ORF">Patl1_23114</name>
</gene>
<sequence>MATPIHSYEFLMEDGTMLSTEILYDQPNDWNSSKSHLNPWLKHMYEQGEMIVGFDTEWTFEMTLIRDCPYLKNFLISKDTVIAGVHIKEDINNLQSDFGTYIRNAVDLSDLAETVLHQPRLTAYGVRGLASRVLLKPWKPRPFNMANADWCATPLSDEQIKSLQLCICCIQNCEKVTILVAGQEMYLCYRESIVSS</sequence>
<comment type="caution">
    <text evidence="1">The sequence shown here is derived from an EMBL/GenBank/DDBJ whole genome shotgun (WGS) entry which is preliminary data.</text>
</comment>
<organism evidence="1 2">
    <name type="scientific">Pistacia atlantica</name>
    <dbReference type="NCBI Taxonomy" id="434234"/>
    <lineage>
        <taxon>Eukaryota</taxon>
        <taxon>Viridiplantae</taxon>
        <taxon>Streptophyta</taxon>
        <taxon>Embryophyta</taxon>
        <taxon>Tracheophyta</taxon>
        <taxon>Spermatophyta</taxon>
        <taxon>Magnoliopsida</taxon>
        <taxon>eudicotyledons</taxon>
        <taxon>Gunneridae</taxon>
        <taxon>Pentapetalae</taxon>
        <taxon>rosids</taxon>
        <taxon>malvids</taxon>
        <taxon>Sapindales</taxon>
        <taxon>Anacardiaceae</taxon>
        <taxon>Pistacia</taxon>
    </lineage>
</organism>